<feature type="domain" description="AMP-dependent synthetase/ligase" evidence="1">
    <location>
        <begin position="40"/>
        <end position="426"/>
    </location>
</feature>
<evidence type="ECO:0000259" key="2">
    <source>
        <dbReference type="Pfam" id="PF13193"/>
    </source>
</evidence>
<evidence type="ECO:0008006" key="5">
    <source>
        <dbReference type="Google" id="ProtNLM"/>
    </source>
</evidence>
<evidence type="ECO:0000313" key="4">
    <source>
        <dbReference type="Proteomes" id="UP001412239"/>
    </source>
</evidence>
<accession>A0A292PQF6</accession>
<dbReference type="InterPro" id="IPR025110">
    <property type="entry name" value="AMP-bd_C"/>
</dbReference>
<dbReference type="Gene3D" id="3.40.50.12780">
    <property type="entry name" value="N-terminal domain of ligase-like"/>
    <property type="match status" value="1"/>
</dbReference>
<dbReference type="PANTHER" id="PTHR24096:SF424">
    <property type="entry name" value="ACETYL-COA SYNTHETASE-LIKE PROTEIN-RELATED"/>
    <property type="match status" value="1"/>
</dbReference>
<feature type="domain" description="AMP-binding enzyme C-terminal" evidence="2">
    <location>
        <begin position="477"/>
        <end position="548"/>
    </location>
</feature>
<proteinExistence type="predicted"/>
<dbReference type="EMBL" id="LN891070">
    <property type="protein sequence ID" value="CUS09766.1"/>
    <property type="molecule type" value="Genomic_DNA"/>
</dbReference>
<dbReference type="CDD" id="cd05911">
    <property type="entry name" value="Firefly_Luc_like"/>
    <property type="match status" value="1"/>
</dbReference>
<sequence>MPISSRWSCEIPKCSLTTYLFESPTAVLDQEPLYIDSLNPEKFVSHHAYRSLVQRIASGLLAIGLRPGDRVLLFSGNNIFFPSFLNGIIAAGGVFTGANPSFTPREIEQHIRSSGPRFLVAHRNNSDVAREAAGNVGLDEGSVFTFDEGLDITADGKIVGWGDKSSPGLTRHWSDIVEKGYDGFVWRELRTDEELDTTAAINFSSGYAVPTTMTTGIPKGVQITHKNFVSNAHQIIYLRMQSDSVSNDTRWLGMLPMYHAYGQTYYATVAPKRRIRLYMLQKFDFGAFLMAIQRHKITSIAAVPPIMVALAKNPDVLKFDLGSVNRLGSGSAPLSREISREVEERVMRGRAGEERVNLKQGWGMTEATCSVTGFHPNDADEVGSVGELLPNCEGKVMDAETGTRELPPNTPGEVWVRAPNVTKGYYRNRAATEDTITLDGWLKTGDIGYHNEAGRWFIVDRKKELIKVKGNQVAPAELEGILLEHPSIADAAVIGIPHAEDERPRAYIVSKPGTAVTADEIREWVKKRAIRYKWITGGVVLIPAVPRNPVHHPSLSGKILRRELRDRAKTETSDSGNVAAKL</sequence>
<dbReference type="InterPro" id="IPR042099">
    <property type="entry name" value="ANL_N_sf"/>
</dbReference>
<name>A0A292PQF6_9PEZI</name>
<dbReference type="Pfam" id="PF00501">
    <property type="entry name" value="AMP-binding"/>
    <property type="match status" value="1"/>
</dbReference>
<evidence type="ECO:0000259" key="1">
    <source>
        <dbReference type="Pfam" id="PF00501"/>
    </source>
</evidence>
<dbReference type="PANTHER" id="PTHR24096">
    <property type="entry name" value="LONG-CHAIN-FATTY-ACID--COA LIGASE"/>
    <property type="match status" value="1"/>
</dbReference>
<organism evidence="3 4">
    <name type="scientific">Tuber aestivum</name>
    <name type="common">summer truffle</name>
    <dbReference type="NCBI Taxonomy" id="59557"/>
    <lineage>
        <taxon>Eukaryota</taxon>
        <taxon>Fungi</taxon>
        <taxon>Dikarya</taxon>
        <taxon>Ascomycota</taxon>
        <taxon>Pezizomycotina</taxon>
        <taxon>Pezizomycetes</taxon>
        <taxon>Pezizales</taxon>
        <taxon>Tuberaceae</taxon>
        <taxon>Tuber</taxon>
    </lineage>
</organism>
<dbReference type="Proteomes" id="UP001412239">
    <property type="component" value="Unassembled WGS sequence"/>
</dbReference>
<protein>
    <recommendedName>
        <fullName evidence="5">AMP-dependent synthetase/ligase domain-containing protein</fullName>
    </recommendedName>
</protein>
<dbReference type="InterPro" id="IPR000873">
    <property type="entry name" value="AMP-dep_synth/lig_dom"/>
</dbReference>
<dbReference type="InterPro" id="IPR045851">
    <property type="entry name" value="AMP-bd_C_sf"/>
</dbReference>
<reference evidence="3" key="1">
    <citation type="submission" date="2015-10" db="EMBL/GenBank/DDBJ databases">
        <authorList>
            <person name="Regsiter A."/>
            <person name="william w."/>
        </authorList>
    </citation>
    <scope>NUCLEOTIDE SEQUENCE</scope>
    <source>
        <strain evidence="3">Montdore</strain>
    </source>
</reference>
<dbReference type="SUPFAM" id="SSF56801">
    <property type="entry name" value="Acetyl-CoA synthetase-like"/>
    <property type="match status" value="1"/>
</dbReference>
<evidence type="ECO:0000313" key="3">
    <source>
        <dbReference type="EMBL" id="CUS09766.1"/>
    </source>
</evidence>
<gene>
    <name evidence="3" type="ORF">GSTUAT00006125001</name>
</gene>
<keyword evidence="4" id="KW-1185">Reference proteome</keyword>
<dbReference type="AlphaFoldDB" id="A0A292PQF6"/>
<dbReference type="Pfam" id="PF13193">
    <property type="entry name" value="AMP-binding_C"/>
    <property type="match status" value="1"/>
</dbReference>
<dbReference type="Gene3D" id="3.30.300.30">
    <property type="match status" value="1"/>
</dbReference>
<dbReference type="GO" id="GO:0016405">
    <property type="term" value="F:CoA-ligase activity"/>
    <property type="evidence" value="ECO:0007669"/>
    <property type="project" value="TreeGrafter"/>
</dbReference>